<dbReference type="EMBL" id="KN833080">
    <property type="protein sequence ID" value="KIM73535.1"/>
    <property type="molecule type" value="Genomic_DNA"/>
</dbReference>
<dbReference type="AlphaFoldDB" id="A0A0C3ELS5"/>
<feature type="non-terminal residue" evidence="1">
    <location>
        <position position="1"/>
    </location>
</feature>
<protein>
    <submittedName>
        <fullName evidence="1">Uncharacterized protein</fullName>
    </submittedName>
</protein>
<name>A0A0C3ELS5_PILCF</name>
<dbReference type="HOGENOM" id="CLU_2312699_0_0_1"/>
<evidence type="ECO:0000313" key="1">
    <source>
        <dbReference type="EMBL" id="KIM73535.1"/>
    </source>
</evidence>
<keyword evidence="2" id="KW-1185">Reference proteome</keyword>
<dbReference type="Proteomes" id="UP000054166">
    <property type="component" value="Unassembled WGS sequence"/>
</dbReference>
<proteinExistence type="predicted"/>
<sequence>IPHNPEPVNEFCNPSLFPMIYPCLFPYGIGGLEYRKRSSGLTLKRHVKHLFNLADCRFQEHYSFLFVVFNILQCRAVLLHSSLRVRKTDLRSITADFATVSPRAVQAVSERVARGDFSTAKDGEE</sequence>
<reference evidence="2" key="2">
    <citation type="submission" date="2015-01" db="EMBL/GenBank/DDBJ databases">
        <title>Evolutionary Origins and Diversification of the Mycorrhizal Mutualists.</title>
        <authorList>
            <consortium name="DOE Joint Genome Institute"/>
            <consortium name="Mycorrhizal Genomics Consortium"/>
            <person name="Kohler A."/>
            <person name="Kuo A."/>
            <person name="Nagy L.G."/>
            <person name="Floudas D."/>
            <person name="Copeland A."/>
            <person name="Barry K.W."/>
            <person name="Cichocki N."/>
            <person name="Veneault-Fourrey C."/>
            <person name="LaButti K."/>
            <person name="Lindquist E.A."/>
            <person name="Lipzen A."/>
            <person name="Lundell T."/>
            <person name="Morin E."/>
            <person name="Murat C."/>
            <person name="Riley R."/>
            <person name="Ohm R."/>
            <person name="Sun H."/>
            <person name="Tunlid A."/>
            <person name="Henrissat B."/>
            <person name="Grigoriev I.V."/>
            <person name="Hibbett D.S."/>
            <person name="Martin F."/>
        </authorList>
    </citation>
    <scope>NUCLEOTIDE SEQUENCE [LARGE SCALE GENOMIC DNA]</scope>
    <source>
        <strain evidence="2">F 1598</strain>
    </source>
</reference>
<evidence type="ECO:0000313" key="2">
    <source>
        <dbReference type="Proteomes" id="UP000054166"/>
    </source>
</evidence>
<organism evidence="1 2">
    <name type="scientific">Piloderma croceum (strain F 1598)</name>
    <dbReference type="NCBI Taxonomy" id="765440"/>
    <lineage>
        <taxon>Eukaryota</taxon>
        <taxon>Fungi</taxon>
        <taxon>Dikarya</taxon>
        <taxon>Basidiomycota</taxon>
        <taxon>Agaricomycotina</taxon>
        <taxon>Agaricomycetes</taxon>
        <taxon>Agaricomycetidae</taxon>
        <taxon>Atheliales</taxon>
        <taxon>Atheliaceae</taxon>
        <taxon>Piloderma</taxon>
    </lineage>
</organism>
<gene>
    <name evidence="1" type="ORF">PILCRDRAFT_81058</name>
</gene>
<dbReference type="InParanoid" id="A0A0C3ELS5"/>
<accession>A0A0C3ELS5</accession>
<reference evidence="1 2" key="1">
    <citation type="submission" date="2014-04" db="EMBL/GenBank/DDBJ databases">
        <authorList>
            <consortium name="DOE Joint Genome Institute"/>
            <person name="Kuo A."/>
            <person name="Tarkka M."/>
            <person name="Buscot F."/>
            <person name="Kohler A."/>
            <person name="Nagy L.G."/>
            <person name="Floudas D."/>
            <person name="Copeland A."/>
            <person name="Barry K.W."/>
            <person name="Cichocki N."/>
            <person name="Veneault-Fourrey C."/>
            <person name="LaButti K."/>
            <person name="Lindquist E.A."/>
            <person name="Lipzen A."/>
            <person name="Lundell T."/>
            <person name="Morin E."/>
            <person name="Murat C."/>
            <person name="Sun H."/>
            <person name="Tunlid A."/>
            <person name="Henrissat B."/>
            <person name="Grigoriev I.V."/>
            <person name="Hibbett D.S."/>
            <person name="Martin F."/>
            <person name="Nordberg H.P."/>
            <person name="Cantor M.N."/>
            <person name="Hua S.X."/>
        </authorList>
    </citation>
    <scope>NUCLEOTIDE SEQUENCE [LARGE SCALE GENOMIC DNA]</scope>
    <source>
        <strain evidence="1 2">F 1598</strain>
    </source>
</reference>
<dbReference type="OrthoDB" id="432234at2759"/>